<feature type="transmembrane region" description="Helical" evidence="1">
    <location>
        <begin position="35"/>
        <end position="54"/>
    </location>
</feature>
<dbReference type="EMBL" id="QSHA01000001">
    <property type="protein sequence ID" value="RHB77459.1"/>
    <property type="molecule type" value="Genomic_DNA"/>
</dbReference>
<name>A0A414JTH6_BACUN</name>
<gene>
    <name evidence="3" type="ORF">DW729_00800</name>
    <name evidence="2" type="ORF">DW873_00205</name>
</gene>
<evidence type="ECO:0000313" key="2">
    <source>
        <dbReference type="EMBL" id="RHB77459.1"/>
    </source>
</evidence>
<dbReference type="RefSeq" id="WP_117880721.1">
    <property type="nucleotide sequence ID" value="NZ_CAXKYG010000015.1"/>
</dbReference>
<keyword evidence="1" id="KW-0472">Membrane</keyword>
<comment type="caution">
    <text evidence="3">The sequence shown here is derived from an EMBL/GenBank/DDBJ whole genome shotgun (WGS) entry which is preliminary data.</text>
</comment>
<organism evidence="3 4">
    <name type="scientific">Bacteroides uniformis</name>
    <dbReference type="NCBI Taxonomy" id="820"/>
    <lineage>
        <taxon>Bacteria</taxon>
        <taxon>Pseudomonadati</taxon>
        <taxon>Bacteroidota</taxon>
        <taxon>Bacteroidia</taxon>
        <taxon>Bacteroidales</taxon>
        <taxon>Bacteroidaceae</taxon>
        <taxon>Bacteroides</taxon>
    </lineage>
</organism>
<proteinExistence type="predicted"/>
<sequence>MKTETDESKYFVAPHRLVEIEEERKHIENIFYARFNYFILFFTLFLSIEVAIFLGDAIQAEYKLTILIILSFLGFIISAFICCTLLKIRKALEVTLKYRDRSSITAKLIREDLGERKKGWNRYFCSANYILSFTIPLLCSLFMLLIGGLLICCKYMHIELFVLTKCP</sequence>
<keyword evidence="1" id="KW-0812">Transmembrane</keyword>
<dbReference type="EMBL" id="QSKL01000001">
    <property type="protein sequence ID" value="RHE61984.1"/>
    <property type="molecule type" value="Genomic_DNA"/>
</dbReference>
<dbReference type="AlphaFoldDB" id="A0A414JTH6"/>
<feature type="transmembrane region" description="Helical" evidence="1">
    <location>
        <begin position="66"/>
        <end position="88"/>
    </location>
</feature>
<evidence type="ECO:0008006" key="6">
    <source>
        <dbReference type="Google" id="ProtNLM"/>
    </source>
</evidence>
<protein>
    <recommendedName>
        <fullName evidence="6">Transmembrane protein</fullName>
    </recommendedName>
</protein>
<evidence type="ECO:0000256" key="1">
    <source>
        <dbReference type="SAM" id="Phobius"/>
    </source>
</evidence>
<dbReference type="Proteomes" id="UP000284640">
    <property type="component" value="Unassembled WGS sequence"/>
</dbReference>
<reference evidence="4 5" key="1">
    <citation type="submission" date="2018-08" db="EMBL/GenBank/DDBJ databases">
        <title>A genome reference for cultivated species of the human gut microbiota.</title>
        <authorList>
            <person name="Zou Y."/>
            <person name="Xue W."/>
            <person name="Luo G."/>
        </authorList>
    </citation>
    <scope>NUCLEOTIDE SEQUENCE [LARGE SCALE GENOMIC DNA]</scope>
    <source>
        <strain evidence="3 4">AM27-46</strain>
        <strain evidence="2 5">AM39-1</strain>
    </source>
</reference>
<evidence type="ECO:0000313" key="5">
    <source>
        <dbReference type="Proteomes" id="UP000286114"/>
    </source>
</evidence>
<keyword evidence="1" id="KW-1133">Transmembrane helix</keyword>
<dbReference type="Proteomes" id="UP000286114">
    <property type="component" value="Unassembled WGS sequence"/>
</dbReference>
<feature type="transmembrane region" description="Helical" evidence="1">
    <location>
        <begin position="126"/>
        <end position="151"/>
    </location>
</feature>
<accession>A0A414JTH6</accession>
<evidence type="ECO:0000313" key="3">
    <source>
        <dbReference type="EMBL" id="RHE61984.1"/>
    </source>
</evidence>
<evidence type="ECO:0000313" key="4">
    <source>
        <dbReference type="Proteomes" id="UP000284640"/>
    </source>
</evidence>